<dbReference type="EMBL" id="JXLN01011843">
    <property type="protein sequence ID" value="KPM07735.1"/>
    <property type="molecule type" value="Genomic_DNA"/>
</dbReference>
<comment type="caution">
    <text evidence="1">The sequence shown here is derived from an EMBL/GenBank/DDBJ whole genome shotgun (WGS) entry which is preliminary data.</text>
</comment>
<name>A0A132AAW9_SARSC</name>
<dbReference type="VEuPathDB" id="VectorBase:SSCA010294"/>
<dbReference type="Proteomes" id="UP000616769">
    <property type="component" value="Unassembled WGS sequence"/>
</dbReference>
<protein>
    <submittedName>
        <fullName evidence="1">Uncharacterized protein</fullName>
    </submittedName>
</protein>
<evidence type="ECO:0000313" key="1">
    <source>
        <dbReference type="EMBL" id="KPM07735.1"/>
    </source>
</evidence>
<accession>A0A132AAW9</accession>
<dbReference type="AlphaFoldDB" id="A0A132AAW9"/>
<proteinExistence type="predicted"/>
<evidence type="ECO:0000313" key="2">
    <source>
        <dbReference type="Proteomes" id="UP000616769"/>
    </source>
</evidence>
<gene>
    <name evidence="1" type="ORF">QR98_0062350</name>
</gene>
<reference evidence="1 2" key="1">
    <citation type="journal article" date="2015" name="Parasit. Vectors">
        <title>Draft genome of the scabies mite.</title>
        <authorList>
            <person name="Rider S.D.Jr."/>
            <person name="Morgan M.S."/>
            <person name="Arlian L.G."/>
        </authorList>
    </citation>
    <scope>NUCLEOTIDE SEQUENCE [LARGE SCALE GENOMIC DNA]</scope>
    <source>
        <strain evidence="1">Arlian Lab</strain>
    </source>
</reference>
<sequence>MRTIELDEIDVIEVRLGSIEKSGHASEVRFDQEIWLSQKMLGELSFMKLVRLDSIEKSGHASEVRFDQKIWLSQVRLGESSSMKLVRLGLIIKSGQDSEKKKKKKKKKRSICEENHFKLYFKTMNNNHLHSGR</sequence>
<organism evidence="1 2">
    <name type="scientific">Sarcoptes scabiei</name>
    <name type="common">Itch mite</name>
    <name type="synonym">Acarus scabiei</name>
    <dbReference type="NCBI Taxonomy" id="52283"/>
    <lineage>
        <taxon>Eukaryota</taxon>
        <taxon>Metazoa</taxon>
        <taxon>Ecdysozoa</taxon>
        <taxon>Arthropoda</taxon>
        <taxon>Chelicerata</taxon>
        <taxon>Arachnida</taxon>
        <taxon>Acari</taxon>
        <taxon>Acariformes</taxon>
        <taxon>Sarcoptiformes</taxon>
        <taxon>Astigmata</taxon>
        <taxon>Psoroptidia</taxon>
        <taxon>Sarcoptoidea</taxon>
        <taxon>Sarcoptidae</taxon>
        <taxon>Sarcoptinae</taxon>
        <taxon>Sarcoptes</taxon>
    </lineage>
</organism>